<organism evidence="1 2">
    <name type="scientific">Helicobacter pullorum</name>
    <dbReference type="NCBI Taxonomy" id="35818"/>
    <lineage>
        <taxon>Bacteria</taxon>
        <taxon>Pseudomonadati</taxon>
        <taxon>Campylobacterota</taxon>
        <taxon>Epsilonproteobacteria</taxon>
        <taxon>Campylobacterales</taxon>
        <taxon>Helicobacteraceae</taxon>
        <taxon>Helicobacter</taxon>
    </lineage>
</organism>
<dbReference type="AlphaFoldDB" id="A0A0N1MPD2"/>
<dbReference type="Proteomes" id="UP000037997">
    <property type="component" value="Unassembled WGS sequence"/>
</dbReference>
<proteinExistence type="predicted"/>
<dbReference type="EMBL" id="JNOC01000022">
    <property type="protein sequence ID" value="KPH56027.1"/>
    <property type="molecule type" value="Genomic_DNA"/>
</dbReference>
<dbReference type="STRING" id="35818.HPU229336_00305"/>
<evidence type="ECO:0000313" key="1">
    <source>
        <dbReference type="EMBL" id="KPH56027.1"/>
    </source>
</evidence>
<protein>
    <submittedName>
        <fullName evidence="1">Uncharacterized protein</fullName>
    </submittedName>
</protein>
<reference evidence="1 2" key="1">
    <citation type="submission" date="2014-06" db="EMBL/GenBank/DDBJ databases">
        <title>Helicobacter pullorum isolates in fresh chicken meat - phenotypic and genotypic features.</title>
        <authorList>
            <person name="Borges V."/>
            <person name="Santos A."/>
            <person name="Correia C.B."/>
            <person name="Saraiva M."/>
            <person name="Menard A."/>
            <person name="Vieira L."/>
            <person name="Sampaio D.A."/>
            <person name="Gomes J.P."/>
            <person name="Oleastro M."/>
        </authorList>
    </citation>
    <scope>NUCLEOTIDE SEQUENCE [LARGE SCALE GENOMIC DNA]</scope>
    <source>
        <strain evidence="1 2">229334/12</strain>
    </source>
</reference>
<gene>
    <name evidence="1" type="ORF">HPU229334_04700</name>
</gene>
<sequence>MNRIFFLLFCCISWLFAPIQWKANKTIELKKDEFYVIKLQANQAQKTLYFRWTLLKNEGLVVHLNYDSFPHQFVLYEDYQRNCYQINLWKAQERYYSQEPYFLLCFKDYKRVDKIATLNFYLYEGGRDFNIIDARKVPNGGFGTN</sequence>
<dbReference type="PATRIC" id="fig|35818.11.peg.934"/>
<name>A0A0N1MPD2_9HELI</name>
<evidence type="ECO:0000313" key="2">
    <source>
        <dbReference type="Proteomes" id="UP000037997"/>
    </source>
</evidence>
<accession>A0A0N1MPD2</accession>
<dbReference type="RefSeq" id="WP_054197809.1">
    <property type="nucleotide sequence ID" value="NZ_JNOC01000022.1"/>
</dbReference>
<comment type="caution">
    <text evidence="1">The sequence shown here is derived from an EMBL/GenBank/DDBJ whole genome shotgun (WGS) entry which is preliminary data.</text>
</comment>